<evidence type="ECO:0000313" key="2">
    <source>
        <dbReference type="Proteomes" id="UP000230935"/>
    </source>
</evidence>
<dbReference type="AlphaFoldDB" id="A0A2H0W0J4"/>
<gene>
    <name evidence="1" type="ORF">COT81_04000</name>
</gene>
<proteinExistence type="predicted"/>
<evidence type="ECO:0000313" key="1">
    <source>
        <dbReference type="EMBL" id="PIS04905.1"/>
    </source>
</evidence>
<accession>A0A2H0W0J4</accession>
<name>A0A2H0W0J4_9BACT</name>
<dbReference type="Proteomes" id="UP000230935">
    <property type="component" value="Unassembled WGS sequence"/>
</dbReference>
<comment type="caution">
    <text evidence="1">The sequence shown here is derived from an EMBL/GenBank/DDBJ whole genome shotgun (WGS) entry which is preliminary data.</text>
</comment>
<protein>
    <submittedName>
        <fullName evidence="1">Uncharacterized protein</fullName>
    </submittedName>
</protein>
<reference evidence="2" key="1">
    <citation type="submission" date="2017-09" db="EMBL/GenBank/DDBJ databases">
        <title>Depth-based differentiation of microbial function through sediment-hosted aquifers and enrichment of novel symbionts in the deep terrestrial subsurface.</title>
        <authorList>
            <person name="Probst A.J."/>
            <person name="Ladd B."/>
            <person name="Jarett J.K."/>
            <person name="Geller-Mcgrath D.E."/>
            <person name="Sieber C.M.K."/>
            <person name="Emerson J.B."/>
            <person name="Anantharaman K."/>
            <person name="Thomas B.C."/>
            <person name="Malmstrom R."/>
            <person name="Stieglmeier M."/>
            <person name="Klingl A."/>
            <person name="Woyke T."/>
            <person name="Ryan C.M."/>
            <person name="Banfield J.F."/>
        </authorList>
    </citation>
    <scope>NUCLEOTIDE SEQUENCE [LARGE SCALE GENOMIC DNA]</scope>
</reference>
<sequence>MPNLSVGKALGGLVGLAAIIAVAVGINNLINNQTADAGIDVSNTACEELASAQMAVDDELKERKEKAATNLTDDMEKASDDYWAERRRLEDVKNACETDALLADPCKALFEESSRLAQEILDNIDDGFDQAKADRREQVKKDYDECLKNPPPEETYEGKNAACGAAFAAGNAAAQQARTAAEQTAQAKYDTAVADAESQHSAKVATLAEIAEKCNQPAPTTSISIGGLGAGTGGTTPVQSGSPACTGTFSGYDPEIQKEINRLQSLYQQAQAGGREGGIGGAGTYAAKIAELRSEMLDGPRYCNTDADCGDPKPVCCSGKSVGRVFCSDGECANEVEECEDNEVCAGEPAECVSPGTGSQQQDGVHISRTIPEVGSCSQNLQTLNLQKGSEQSHRFEITGNIPGWVSITPPGGILPNSNVQITYSCNTVQGFGPGTYEVNGTIQIYDAGNNLVNTIPLTISITVTPVEAKAAISVSPNNLQFVYNHAKPVCPLNAGSVQINGPAGSTWSIGSSLPVWLQSASGNSGPVPAAVQLQFPCLLDSYTNQSQSTNVQFIVTTPDGKTQTASVGVSGEFTNFGGGSPEATVPGSNFQIKVEGLEGLKTN</sequence>
<organism evidence="1 2">
    <name type="scientific">Candidatus Buchananbacteria bacterium CG10_big_fil_rev_8_21_14_0_10_42_9</name>
    <dbReference type="NCBI Taxonomy" id="1974526"/>
    <lineage>
        <taxon>Bacteria</taxon>
        <taxon>Candidatus Buchananiibacteriota</taxon>
    </lineage>
</organism>
<dbReference type="EMBL" id="PEZZ01000032">
    <property type="protein sequence ID" value="PIS04905.1"/>
    <property type="molecule type" value="Genomic_DNA"/>
</dbReference>